<dbReference type="AlphaFoldDB" id="A0ABD0ZQ02"/>
<dbReference type="InterPro" id="IPR002156">
    <property type="entry name" value="RNaseH_domain"/>
</dbReference>
<sequence length="108" mass="12613">MCKGSWIVKDHLGEVLFHARDVFLPVHNRIAAELRGILWALQSMYDIHCENVKVWSECGAVVEAIRNPIDWLKYRSYLDRFKKSQQRFQHCEVNSSTAQANKAARRLL</sequence>
<dbReference type="Gene3D" id="3.30.420.10">
    <property type="entry name" value="Ribonuclease H-like superfamily/Ribonuclease H"/>
    <property type="match status" value="1"/>
</dbReference>
<keyword evidence="3" id="KW-1185">Reference proteome</keyword>
<gene>
    <name evidence="2" type="ORF">V5N11_030118</name>
</gene>
<accession>A0ABD0ZQ02</accession>
<organism evidence="2 3">
    <name type="scientific">Cardamine amara subsp. amara</name>
    <dbReference type="NCBI Taxonomy" id="228776"/>
    <lineage>
        <taxon>Eukaryota</taxon>
        <taxon>Viridiplantae</taxon>
        <taxon>Streptophyta</taxon>
        <taxon>Embryophyta</taxon>
        <taxon>Tracheophyta</taxon>
        <taxon>Spermatophyta</taxon>
        <taxon>Magnoliopsida</taxon>
        <taxon>eudicotyledons</taxon>
        <taxon>Gunneridae</taxon>
        <taxon>Pentapetalae</taxon>
        <taxon>rosids</taxon>
        <taxon>malvids</taxon>
        <taxon>Brassicales</taxon>
        <taxon>Brassicaceae</taxon>
        <taxon>Cardamineae</taxon>
        <taxon>Cardamine</taxon>
    </lineage>
</organism>
<dbReference type="EMBL" id="JBANAX010000713">
    <property type="protein sequence ID" value="KAL1196056.1"/>
    <property type="molecule type" value="Genomic_DNA"/>
</dbReference>
<evidence type="ECO:0000313" key="3">
    <source>
        <dbReference type="Proteomes" id="UP001558713"/>
    </source>
</evidence>
<name>A0ABD0ZQ02_CARAN</name>
<comment type="caution">
    <text evidence="2">The sequence shown here is derived from an EMBL/GenBank/DDBJ whole genome shotgun (WGS) entry which is preliminary data.</text>
</comment>
<evidence type="ECO:0000313" key="2">
    <source>
        <dbReference type="EMBL" id="KAL1196056.1"/>
    </source>
</evidence>
<proteinExistence type="predicted"/>
<dbReference type="Pfam" id="PF13456">
    <property type="entry name" value="RVT_3"/>
    <property type="match status" value="1"/>
</dbReference>
<dbReference type="Proteomes" id="UP001558713">
    <property type="component" value="Unassembled WGS sequence"/>
</dbReference>
<reference evidence="2 3" key="1">
    <citation type="submission" date="2024-04" db="EMBL/GenBank/DDBJ databases">
        <title>Genome assembly C_amara_ONT_v2.</title>
        <authorList>
            <person name="Yant L."/>
            <person name="Moore C."/>
            <person name="Slenker M."/>
        </authorList>
    </citation>
    <scope>NUCLEOTIDE SEQUENCE [LARGE SCALE GENOMIC DNA]</scope>
    <source>
        <tissue evidence="2">Leaf</tissue>
    </source>
</reference>
<protein>
    <recommendedName>
        <fullName evidence="1">RNase H type-1 domain-containing protein</fullName>
    </recommendedName>
</protein>
<feature type="domain" description="RNase H type-1" evidence="1">
    <location>
        <begin position="5"/>
        <end position="106"/>
    </location>
</feature>
<evidence type="ECO:0000259" key="1">
    <source>
        <dbReference type="Pfam" id="PF13456"/>
    </source>
</evidence>
<dbReference type="InterPro" id="IPR036397">
    <property type="entry name" value="RNaseH_sf"/>
</dbReference>